<organism evidence="6 7">
    <name type="scientific">Kingdonia uniflora</name>
    <dbReference type="NCBI Taxonomy" id="39325"/>
    <lineage>
        <taxon>Eukaryota</taxon>
        <taxon>Viridiplantae</taxon>
        <taxon>Streptophyta</taxon>
        <taxon>Embryophyta</taxon>
        <taxon>Tracheophyta</taxon>
        <taxon>Spermatophyta</taxon>
        <taxon>Magnoliopsida</taxon>
        <taxon>Ranunculales</taxon>
        <taxon>Circaeasteraceae</taxon>
        <taxon>Kingdonia</taxon>
    </lineage>
</organism>
<reference evidence="6 7" key="1">
    <citation type="journal article" date="2020" name="IScience">
        <title>Genome Sequencing of the Endangered Kingdonia uniflora (Circaeasteraceae, Ranunculales) Reveals Potential Mechanisms of Evolutionary Specialization.</title>
        <authorList>
            <person name="Sun Y."/>
            <person name="Deng T."/>
            <person name="Zhang A."/>
            <person name="Moore M.J."/>
            <person name="Landis J.B."/>
            <person name="Lin N."/>
            <person name="Zhang H."/>
            <person name="Zhang X."/>
            <person name="Huang J."/>
            <person name="Zhang X."/>
            <person name="Sun H."/>
            <person name="Wang H."/>
        </authorList>
    </citation>
    <scope>NUCLEOTIDE SEQUENCE [LARGE SCALE GENOMIC DNA]</scope>
    <source>
        <strain evidence="6">TB1705</strain>
        <tissue evidence="6">Leaf</tissue>
    </source>
</reference>
<sequence>MAETNTLSATKRCAVVTGANKGIGLEICRQLASNGVFVVLTARNEKRGIEALENLKENGLSDVVFHQLDLINPTSIASLADFIDAQFGKLDILVNNAAVNGTIINDDVLKSQTHHHPKPWLRLTGAMTQSYELAEECLKANYYGTKGVTEALLPFLKLSSSARIVNVSSKLGQLENIPNEWAKVVLSDVDELTEERIDEVVTRFLKDYKDGLLESKDWPTSLSGYTISKAALNAYTRILAKKFPTFCVNSVTPGFVKTDMSASIGVLSVEEGADNPVRIALMPDGGPSGFFFARKEVVPF</sequence>
<keyword evidence="7" id="KW-1185">Reference proteome</keyword>
<dbReference type="Pfam" id="PF00106">
    <property type="entry name" value="adh_short"/>
    <property type="match status" value="1"/>
</dbReference>
<keyword evidence="3 5" id="KW-0560">Oxidoreductase</keyword>
<evidence type="ECO:0000256" key="5">
    <source>
        <dbReference type="RuleBase" id="RU369024"/>
    </source>
</evidence>
<dbReference type="GO" id="GO:0016616">
    <property type="term" value="F:oxidoreductase activity, acting on the CH-OH group of donors, NAD or NADP as acceptor"/>
    <property type="evidence" value="ECO:0007669"/>
    <property type="project" value="InterPro"/>
</dbReference>
<dbReference type="Gene3D" id="3.40.50.720">
    <property type="entry name" value="NAD(P)-binding Rossmann-like Domain"/>
    <property type="match status" value="1"/>
</dbReference>
<comment type="caution">
    <text evidence="6">The sequence shown here is derived from an EMBL/GenBank/DDBJ whole genome shotgun (WGS) entry which is preliminary data.</text>
</comment>
<dbReference type="EC" id="1.1.1.-" evidence="5"/>
<dbReference type="InterPro" id="IPR036291">
    <property type="entry name" value="NAD(P)-bd_dom_sf"/>
</dbReference>
<dbReference type="InterPro" id="IPR002347">
    <property type="entry name" value="SDR_fam"/>
</dbReference>
<dbReference type="EMBL" id="JACGCM010001816">
    <property type="protein sequence ID" value="KAF6149007.1"/>
    <property type="molecule type" value="Genomic_DNA"/>
</dbReference>
<dbReference type="GO" id="GO:0016020">
    <property type="term" value="C:membrane"/>
    <property type="evidence" value="ECO:0007669"/>
    <property type="project" value="TreeGrafter"/>
</dbReference>
<dbReference type="PANTHER" id="PTHR43490:SF91">
    <property type="entry name" value="NAD(P)-BINDING ROSSMANN-FOLD PROTEIN"/>
    <property type="match status" value="1"/>
</dbReference>
<dbReference type="SUPFAM" id="SSF51735">
    <property type="entry name" value="NAD(P)-binding Rossmann-fold domains"/>
    <property type="match status" value="1"/>
</dbReference>
<dbReference type="CDD" id="cd05324">
    <property type="entry name" value="carb_red_PTCR-like_SDR_c"/>
    <property type="match status" value="1"/>
</dbReference>
<evidence type="ECO:0000256" key="4">
    <source>
        <dbReference type="RuleBase" id="RU000363"/>
    </source>
</evidence>
<protein>
    <recommendedName>
        <fullName evidence="5">Short-chain dehydrogenase/reductase</fullName>
        <ecNumber evidence="5">1.1.1.-</ecNumber>
    </recommendedName>
</protein>
<dbReference type="InterPro" id="IPR020904">
    <property type="entry name" value="Sc_DH/Rdtase_CS"/>
</dbReference>
<name>A0A7J7M2C6_9MAGN</name>
<dbReference type="FunFam" id="3.40.50.720:FF:000312">
    <property type="entry name" value="(+)-neomenthol dehydrogenase"/>
    <property type="match status" value="1"/>
</dbReference>
<evidence type="ECO:0000313" key="7">
    <source>
        <dbReference type="Proteomes" id="UP000541444"/>
    </source>
</evidence>
<gene>
    <name evidence="6" type="ORF">GIB67_009626</name>
</gene>
<dbReference type="PRINTS" id="PR00081">
    <property type="entry name" value="GDHRDH"/>
</dbReference>
<keyword evidence="2 5" id="KW-0521">NADP</keyword>
<accession>A0A7J7M2C6</accession>
<evidence type="ECO:0000256" key="2">
    <source>
        <dbReference type="ARBA" id="ARBA00022857"/>
    </source>
</evidence>
<comment type="similarity">
    <text evidence="1 4">Belongs to the short-chain dehydrogenases/reductases (SDR) family.</text>
</comment>
<evidence type="ECO:0000256" key="3">
    <source>
        <dbReference type="ARBA" id="ARBA00023002"/>
    </source>
</evidence>
<evidence type="ECO:0000313" key="6">
    <source>
        <dbReference type="EMBL" id="KAF6149007.1"/>
    </source>
</evidence>
<dbReference type="InterPro" id="IPR045313">
    <property type="entry name" value="CBR1-like"/>
</dbReference>
<dbReference type="PANTHER" id="PTHR43490">
    <property type="entry name" value="(+)-NEOMENTHOL DEHYDROGENASE"/>
    <property type="match status" value="1"/>
</dbReference>
<dbReference type="Proteomes" id="UP000541444">
    <property type="component" value="Unassembled WGS sequence"/>
</dbReference>
<dbReference type="PROSITE" id="PS00061">
    <property type="entry name" value="ADH_SHORT"/>
    <property type="match status" value="1"/>
</dbReference>
<dbReference type="PRINTS" id="PR00080">
    <property type="entry name" value="SDRFAMILY"/>
</dbReference>
<evidence type="ECO:0000256" key="1">
    <source>
        <dbReference type="ARBA" id="ARBA00006484"/>
    </source>
</evidence>
<proteinExistence type="inferred from homology"/>
<dbReference type="OrthoDB" id="1933717at2759"/>
<dbReference type="AlphaFoldDB" id="A0A7J7M2C6"/>